<dbReference type="Pfam" id="PF02983">
    <property type="entry name" value="Pro_Al_protease"/>
    <property type="match status" value="1"/>
</dbReference>
<evidence type="ECO:0000256" key="9">
    <source>
        <dbReference type="SAM" id="Phobius"/>
    </source>
</evidence>
<evidence type="ECO:0000256" key="8">
    <source>
        <dbReference type="SAM" id="MobiDB-lite"/>
    </source>
</evidence>
<feature type="domain" description="Peptidase S1A alpha-lytic prodomain" evidence="12">
    <location>
        <begin position="103"/>
        <end position="157"/>
    </location>
</feature>
<dbReference type="SUPFAM" id="SSF50494">
    <property type="entry name" value="Trypsin-like serine proteases"/>
    <property type="match status" value="1"/>
</dbReference>
<keyword evidence="9" id="KW-0472">Membrane</keyword>
<dbReference type="CDD" id="cd21112">
    <property type="entry name" value="alphaLP-like"/>
    <property type="match status" value="1"/>
</dbReference>
<evidence type="ECO:0000259" key="12">
    <source>
        <dbReference type="Pfam" id="PF02983"/>
    </source>
</evidence>
<evidence type="ECO:0000256" key="7">
    <source>
        <dbReference type="ARBA" id="ARBA00023157"/>
    </source>
</evidence>
<evidence type="ECO:0000256" key="10">
    <source>
        <dbReference type="SAM" id="SignalP"/>
    </source>
</evidence>
<dbReference type="GO" id="GO:0005576">
    <property type="term" value="C:extracellular region"/>
    <property type="evidence" value="ECO:0007669"/>
    <property type="project" value="InterPro"/>
</dbReference>
<comment type="caution">
    <text evidence="13">The sequence shown here is derived from an EMBL/GenBank/DDBJ whole genome shotgun (WGS) entry which is preliminary data.</text>
</comment>
<feature type="transmembrane region" description="Helical" evidence="9">
    <location>
        <begin position="421"/>
        <end position="441"/>
    </location>
</feature>
<keyword evidence="6" id="KW-0865">Zymogen</keyword>
<dbReference type="InterPro" id="IPR033116">
    <property type="entry name" value="TRYPSIN_SER"/>
</dbReference>
<dbReference type="EMBL" id="LMWX01000052">
    <property type="protein sequence ID" value="KUN79465.1"/>
    <property type="molecule type" value="Genomic_DNA"/>
</dbReference>
<evidence type="ECO:0000259" key="11">
    <source>
        <dbReference type="Pfam" id="PF00089"/>
    </source>
</evidence>
<keyword evidence="9" id="KW-1133">Transmembrane helix</keyword>
<evidence type="ECO:0000313" key="13">
    <source>
        <dbReference type="EMBL" id="KUN79465.1"/>
    </source>
</evidence>
<reference evidence="13 14" key="1">
    <citation type="submission" date="2015-10" db="EMBL/GenBank/DDBJ databases">
        <title>Draft genome sequence of Streptomyces bungoensis DSM 41781, type strain for the species Streptomyces bungoensis.</title>
        <authorList>
            <person name="Ruckert C."/>
            <person name="Winkler A."/>
            <person name="Kalinowski J."/>
            <person name="Kampfer P."/>
            <person name="Glaeser S."/>
        </authorList>
    </citation>
    <scope>NUCLEOTIDE SEQUENCE [LARGE SCALE GENOMIC DNA]</scope>
    <source>
        <strain evidence="13 14">DSM 41781</strain>
    </source>
</reference>
<feature type="region of interest" description="Disordered" evidence="8">
    <location>
        <begin position="372"/>
        <end position="403"/>
    </location>
</feature>
<dbReference type="GO" id="GO:0004252">
    <property type="term" value="F:serine-type endopeptidase activity"/>
    <property type="evidence" value="ECO:0007669"/>
    <property type="project" value="InterPro"/>
</dbReference>
<dbReference type="InterPro" id="IPR043504">
    <property type="entry name" value="Peptidase_S1_PA_chymotrypsin"/>
</dbReference>
<feature type="signal peptide" evidence="10">
    <location>
        <begin position="1"/>
        <end position="31"/>
    </location>
</feature>
<gene>
    <name evidence="13" type="ORF">AQJ66_28475</name>
</gene>
<sequence length="459" mass="46643">MRHARRRVVRRVTRLAAVGGLLLGGAMVTQAAMASETPPASARALSSPGTATGTGAALVAELGTARTAGDWIGADGRPVVAVTDSSAARVVRRAGAEPKLVAHSMDELKSATATLRSAPRVAGTAWSVDYRTNRVVVQADRTVSAADWSRMTRVAARIGGFVRMERTQGTFTTRLNGAQPILSTGGRCSAGFNVTDGRTDFILTAGHCGPSGSIWFADNQGNQQLGRTVSSTFPGNDFSLVQYTSGRAGDGADVVAVGGGKGVRITGVADPAVGQRVFRSGSTSGLHDGQVTGLNATVNYPEGTVTGLIQTDVCAEPGDSGGPLFSEGVALGVTSGGSGDCTTGGTTFFQPVTRALAALNVKLLVSAQNAGGARNASPAPAPSATQGAVAPSAASPGSSAPVTGTAQGETLLARLTDTRNLGPGLLVIAGSLIALVATRYIRAEQDRKAYQRYYSATWG</sequence>
<dbReference type="AlphaFoldDB" id="A0A101SSM0"/>
<evidence type="ECO:0000256" key="4">
    <source>
        <dbReference type="ARBA" id="ARBA00022801"/>
    </source>
</evidence>
<keyword evidence="4" id="KW-0378">Hydrolase</keyword>
<evidence type="ECO:0000256" key="3">
    <source>
        <dbReference type="ARBA" id="ARBA00022729"/>
    </source>
</evidence>
<dbReference type="PROSITE" id="PS00135">
    <property type="entry name" value="TRYPSIN_SER"/>
    <property type="match status" value="1"/>
</dbReference>
<feature type="domain" description="Peptidase S1" evidence="11">
    <location>
        <begin position="199"/>
        <end position="356"/>
    </location>
</feature>
<comment type="similarity">
    <text evidence="1">Belongs to the peptidase S1 family.</text>
</comment>
<proteinExistence type="inferred from homology"/>
<dbReference type="InterPro" id="IPR004236">
    <property type="entry name" value="Pept_S1_alpha_lytic"/>
</dbReference>
<keyword evidence="5" id="KW-0720">Serine protease</keyword>
<keyword evidence="14" id="KW-1185">Reference proteome</keyword>
<dbReference type="OrthoDB" id="8781117at2"/>
<evidence type="ECO:0000256" key="6">
    <source>
        <dbReference type="ARBA" id="ARBA00023145"/>
    </source>
</evidence>
<dbReference type="PRINTS" id="PR00861">
    <property type="entry name" value="ALYTICPTASE"/>
</dbReference>
<dbReference type="InterPro" id="IPR018114">
    <property type="entry name" value="TRYPSIN_HIS"/>
</dbReference>
<evidence type="ECO:0000256" key="5">
    <source>
        <dbReference type="ARBA" id="ARBA00022825"/>
    </source>
</evidence>
<evidence type="ECO:0000313" key="14">
    <source>
        <dbReference type="Proteomes" id="UP000053024"/>
    </source>
</evidence>
<dbReference type="STRING" id="285568.AQJ66_28475"/>
<dbReference type="PROSITE" id="PS00134">
    <property type="entry name" value="TRYPSIN_HIS"/>
    <property type="match status" value="1"/>
</dbReference>
<keyword evidence="3 10" id="KW-0732">Signal</keyword>
<keyword evidence="7" id="KW-1015">Disulfide bond</keyword>
<dbReference type="InterPro" id="IPR001316">
    <property type="entry name" value="Pept_S1A_streptogrisin"/>
</dbReference>
<evidence type="ECO:0000256" key="1">
    <source>
        <dbReference type="ARBA" id="ARBA00007664"/>
    </source>
</evidence>
<protein>
    <submittedName>
        <fullName evidence="13">Protease</fullName>
    </submittedName>
</protein>
<keyword evidence="2 13" id="KW-0645">Protease</keyword>
<dbReference type="InterPro" id="IPR009003">
    <property type="entry name" value="Peptidase_S1_PA"/>
</dbReference>
<feature type="compositionally biased region" description="Low complexity" evidence="8">
    <location>
        <begin position="372"/>
        <end position="402"/>
    </location>
</feature>
<keyword evidence="9" id="KW-0812">Transmembrane</keyword>
<dbReference type="Pfam" id="PF00089">
    <property type="entry name" value="Trypsin"/>
    <property type="match status" value="1"/>
</dbReference>
<accession>A0A101SSM0</accession>
<evidence type="ECO:0000256" key="2">
    <source>
        <dbReference type="ARBA" id="ARBA00022670"/>
    </source>
</evidence>
<dbReference type="RefSeq" id="WP_061927802.1">
    <property type="nucleotide sequence ID" value="NZ_JBEYBH010000012.1"/>
</dbReference>
<dbReference type="Proteomes" id="UP000053024">
    <property type="component" value="Unassembled WGS sequence"/>
</dbReference>
<dbReference type="Gene3D" id="2.40.10.10">
    <property type="entry name" value="Trypsin-like serine proteases"/>
    <property type="match status" value="2"/>
</dbReference>
<name>A0A101SSM0_9ACTN</name>
<organism evidence="13 14">
    <name type="scientific">Streptomyces bungoensis</name>
    <dbReference type="NCBI Taxonomy" id="285568"/>
    <lineage>
        <taxon>Bacteria</taxon>
        <taxon>Bacillati</taxon>
        <taxon>Actinomycetota</taxon>
        <taxon>Actinomycetes</taxon>
        <taxon>Kitasatosporales</taxon>
        <taxon>Streptomycetaceae</taxon>
        <taxon>Streptomyces</taxon>
    </lineage>
</organism>
<dbReference type="GO" id="GO:0006508">
    <property type="term" value="P:proteolysis"/>
    <property type="evidence" value="ECO:0007669"/>
    <property type="project" value="UniProtKB-KW"/>
</dbReference>
<dbReference type="InterPro" id="IPR001254">
    <property type="entry name" value="Trypsin_dom"/>
</dbReference>
<feature type="chain" id="PRO_5039628323" evidence="10">
    <location>
        <begin position="32"/>
        <end position="459"/>
    </location>
</feature>